<dbReference type="SMART" id="SM00174">
    <property type="entry name" value="RHO"/>
    <property type="match status" value="1"/>
</dbReference>
<dbReference type="GO" id="GO:0005634">
    <property type="term" value="C:nucleus"/>
    <property type="evidence" value="ECO:0007669"/>
    <property type="project" value="UniProtKB-SubCell"/>
</dbReference>
<comment type="subcellular location">
    <subcellularLocation>
        <location evidence="1 10">Nucleus</location>
    </subcellularLocation>
</comment>
<dbReference type="EMBL" id="JACMSC010000009">
    <property type="protein sequence ID" value="KAG6507589.1"/>
    <property type="molecule type" value="Genomic_DNA"/>
</dbReference>
<evidence type="ECO:0000256" key="3">
    <source>
        <dbReference type="ARBA" id="ARBA00022448"/>
    </source>
</evidence>
<evidence type="ECO:0000313" key="13">
    <source>
        <dbReference type="Proteomes" id="UP000734854"/>
    </source>
</evidence>
<keyword evidence="7 10" id="KW-0539">Nucleus</keyword>
<keyword evidence="13" id="KW-1185">Reference proteome</keyword>
<dbReference type="Proteomes" id="UP000734854">
    <property type="component" value="Unassembled WGS sequence"/>
</dbReference>
<evidence type="ECO:0000256" key="5">
    <source>
        <dbReference type="ARBA" id="ARBA00022927"/>
    </source>
</evidence>
<dbReference type="FunFam" id="3.40.50.300:FF:000369">
    <property type="entry name" value="GTP-binding nuclear protein"/>
    <property type="match status" value="1"/>
</dbReference>
<comment type="caution">
    <text evidence="12">The sequence shown here is derived from an EMBL/GenBank/DDBJ whole genome shotgun (WGS) entry which is preliminary data.</text>
</comment>
<evidence type="ECO:0000256" key="6">
    <source>
        <dbReference type="ARBA" id="ARBA00023134"/>
    </source>
</evidence>
<evidence type="ECO:0000256" key="2">
    <source>
        <dbReference type="ARBA" id="ARBA00008028"/>
    </source>
</evidence>
<reference evidence="12 13" key="1">
    <citation type="submission" date="2020-08" db="EMBL/GenBank/DDBJ databases">
        <title>Plant Genome Project.</title>
        <authorList>
            <person name="Zhang R.-G."/>
        </authorList>
    </citation>
    <scope>NUCLEOTIDE SEQUENCE [LARGE SCALE GENOMIC DNA]</scope>
    <source>
        <tissue evidence="12">Rhizome</tissue>
    </source>
</reference>
<evidence type="ECO:0000256" key="10">
    <source>
        <dbReference type="RuleBase" id="RU363057"/>
    </source>
</evidence>
<dbReference type="GO" id="GO:0000054">
    <property type="term" value="P:ribosomal subunit export from nucleus"/>
    <property type="evidence" value="ECO:0007669"/>
    <property type="project" value="TreeGrafter"/>
</dbReference>
<dbReference type="GO" id="GO:0005525">
    <property type="term" value="F:GTP binding"/>
    <property type="evidence" value="ECO:0007669"/>
    <property type="project" value="UniProtKB-KW"/>
</dbReference>
<dbReference type="GO" id="GO:0003924">
    <property type="term" value="F:GTPase activity"/>
    <property type="evidence" value="ECO:0007669"/>
    <property type="project" value="InterPro"/>
</dbReference>
<dbReference type="InterPro" id="IPR027417">
    <property type="entry name" value="P-loop_NTPase"/>
</dbReference>
<dbReference type="NCBIfam" id="TIGR00231">
    <property type="entry name" value="small_GTP"/>
    <property type="match status" value="1"/>
</dbReference>
<dbReference type="SMART" id="SM00175">
    <property type="entry name" value="RAB"/>
    <property type="match status" value="1"/>
</dbReference>
<dbReference type="InterPro" id="IPR002041">
    <property type="entry name" value="Ran_GTPase"/>
</dbReference>
<dbReference type="CDD" id="cd00877">
    <property type="entry name" value="Ran"/>
    <property type="match status" value="1"/>
</dbReference>
<feature type="compositionally biased region" description="Basic and acidic residues" evidence="11">
    <location>
        <begin position="46"/>
        <end position="55"/>
    </location>
</feature>
<sequence>MVPKSTSLPGAAASSSCSAPTTEATQSSQSTKSRSSSQPATAKAADVSEKGHAAETTESADAGENARPVERHKILLLFDAGCRASGRFLGSQACLLFRHLPRVRTALPNQQTVDYPSFKLVLVGDGGTGKMVLSLFSPGSSDLCQHDLVSKLAVSRTALIVVGLRLFFCWATQYWKTTFVKRHLTGEFEKKYEPTIGVEVHPLDFFTNCGKIRFYCWDTAGQEKFGGLRDGYYIHGQCAIIMFDVTARLTYKNVPTWHRDLCRVCENIPIVLCGNKVDVKSRQVKAKQVTFHRKKNLQYYEISAKSNYNFEKPFLYLARKLAGDPNLHFVESPALAPPEVQIDLAAQQQHEAELAAAAAQPLPDDDDDLLD</sequence>
<keyword evidence="6 10" id="KW-0342">GTP-binding</keyword>
<feature type="compositionally biased region" description="Low complexity" evidence="11">
    <location>
        <begin position="26"/>
        <end position="38"/>
    </location>
</feature>
<dbReference type="InterPro" id="IPR005225">
    <property type="entry name" value="Small_GTP-bd"/>
</dbReference>
<evidence type="ECO:0000256" key="7">
    <source>
        <dbReference type="ARBA" id="ARBA00023242"/>
    </source>
</evidence>
<accession>A0A8J5L1J3</accession>
<dbReference type="PANTHER" id="PTHR24071:SF33">
    <property type="entry name" value="GTP-BINDING NUCLEAR PROTEIN RAN-1"/>
    <property type="match status" value="1"/>
</dbReference>
<evidence type="ECO:0000256" key="8">
    <source>
        <dbReference type="ARBA" id="ARBA00024659"/>
    </source>
</evidence>
<dbReference type="Pfam" id="PF00071">
    <property type="entry name" value="Ras"/>
    <property type="match status" value="1"/>
</dbReference>
<dbReference type="GO" id="GO:0005737">
    <property type="term" value="C:cytoplasm"/>
    <property type="evidence" value="ECO:0007669"/>
    <property type="project" value="TreeGrafter"/>
</dbReference>
<dbReference type="SMART" id="SM00173">
    <property type="entry name" value="RAS"/>
    <property type="match status" value="1"/>
</dbReference>
<keyword evidence="5 10" id="KW-0653">Protein transport</keyword>
<dbReference type="PROSITE" id="PS51421">
    <property type="entry name" value="RAS"/>
    <property type="match status" value="1"/>
</dbReference>
<evidence type="ECO:0000256" key="9">
    <source>
        <dbReference type="ARBA" id="ARBA00026078"/>
    </source>
</evidence>
<dbReference type="GO" id="GO:0006606">
    <property type="term" value="P:protein import into nucleus"/>
    <property type="evidence" value="ECO:0007669"/>
    <property type="project" value="TreeGrafter"/>
</dbReference>
<evidence type="ECO:0000256" key="1">
    <source>
        <dbReference type="ARBA" id="ARBA00004123"/>
    </source>
</evidence>
<dbReference type="SUPFAM" id="SSF52540">
    <property type="entry name" value="P-loop containing nucleoside triphosphate hydrolases"/>
    <property type="match status" value="1"/>
</dbReference>
<dbReference type="PANTHER" id="PTHR24071">
    <property type="entry name" value="RAN GTPASE"/>
    <property type="match status" value="1"/>
</dbReference>
<comment type="subunit">
    <text evidence="9">Found in a nuclear export complex with RanGTP, exportin and pre-miRNA.</text>
</comment>
<dbReference type="PRINTS" id="PR00627">
    <property type="entry name" value="GTPRANTC4"/>
</dbReference>
<dbReference type="PROSITE" id="PS51257">
    <property type="entry name" value="PROKAR_LIPOPROTEIN"/>
    <property type="match status" value="1"/>
</dbReference>
<dbReference type="PROSITE" id="PS51419">
    <property type="entry name" value="RAB"/>
    <property type="match status" value="1"/>
</dbReference>
<comment type="similarity">
    <text evidence="2 10">Belongs to the small GTPase superfamily. Ran family.</text>
</comment>
<dbReference type="InterPro" id="IPR001806">
    <property type="entry name" value="Small_GTPase"/>
</dbReference>
<organism evidence="12 13">
    <name type="scientific">Zingiber officinale</name>
    <name type="common">Ginger</name>
    <name type="synonym">Amomum zingiber</name>
    <dbReference type="NCBI Taxonomy" id="94328"/>
    <lineage>
        <taxon>Eukaryota</taxon>
        <taxon>Viridiplantae</taxon>
        <taxon>Streptophyta</taxon>
        <taxon>Embryophyta</taxon>
        <taxon>Tracheophyta</taxon>
        <taxon>Spermatophyta</taxon>
        <taxon>Magnoliopsida</taxon>
        <taxon>Liliopsida</taxon>
        <taxon>Zingiberales</taxon>
        <taxon>Zingiberaceae</taxon>
        <taxon>Zingiber</taxon>
    </lineage>
</organism>
<evidence type="ECO:0000313" key="12">
    <source>
        <dbReference type="EMBL" id="KAG6507589.1"/>
    </source>
</evidence>
<name>A0A8J5L1J3_ZINOF</name>
<evidence type="ECO:0000256" key="4">
    <source>
        <dbReference type="ARBA" id="ARBA00022741"/>
    </source>
</evidence>
<protein>
    <recommendedName>
        <fullName evidence="10">GTP-binding nuclear protein</fullName>
    </recommendedName>
</protein>
<feature type="region of interest" description="Disordered" evidence="11">
    <location>
        <begin position="1"/>
        <end position="65"/>
    </location>
</feature>
<dbReference type="PROSITE" id="PS51418">
    <property type="entry name" value="RAN"/>
    <property type="match status" value="1"/>
</dbReference>
<keyword evidence="3 10" id="KW-0813">Transport</keyword>
<gene>
    <name evidence="12" type="ORF">ZIOFF_032939</name>
</gene>
<evidence type="ECO:0000256" key="11">
    <source>
        <dbReference type="SAM" id="MobiDB-lite"/>
    </source>
</evidence>
<dbReference type="SMART" id="SM00176">
    <property type="entry name" value="RAN"/>
    <property type="match status" value="1"/>
</dbReference>
<comment type="function">
    <text evidence="8 10">GTP-binding protein involved in nucleocytoplasmic transport. Required for the import of protein into the nucleus and also for RNA export. Involved in chromatin condensation and control of cell cycle.</text>
</comment>
<keyword evidence="4 10" id="KW-0547">Nucleotide-binding</keyword>
<dbReference type="AlphaFoldDB" id="A0A8J5L1J3"/>
<dbReference type="Gene3D" id="3.40.50.300">
    <property type="entry name" value="P-loop containing nucleotide triphosphate hydrolases"/>
    <property type="match status" value="1"/>
</dbReference>
<proteinExistence type="inferred from homology"/>